<evidence type="ECO:0000313" key="3">
    <source>
        <dbReference type="EMBL" id="PCG15148.1"/>
    </source>
</evidence>
<dbReference type="EMBL" id="NWVC01000002">
    <property type="protein sequence ID" value="PCG15148.1"/>
    <property type="molecule type" value="Genomic_DNA"/>
</dbReference>
<keyword evidence="1" id="KW-0812">Transmembrane</keyword>
<dbReference type="InterPro" id="IPR002656">
    <property type="entry name" value="Acyl_transf_3_dom"/>
</dbReference>
<gene>
    <name evidence="3" type="ORF">COA07_06290</name>
</gene>
<feature type="transmembrane region" description="Helical" evidence="1">
    <location>
        <begin position="327"/>
        <end position="347"/>
    </location>
</feature>
<feature type="transmembrane region" description="Helical" evidence="1">
    <location>
        <begin position="213"/>
        <end position="230"/>
    </location>
</feature>
<dbReference type="Proteomes" id="UP000218323">
    <property type="component" value="Unassembled WGS sequence"/>
</dbReference>
<reference evidence="3 4" key="1">
    <citation type="submission" date="2017-09" db="EMBL/GenBank/DDBJ databases">
        <title>Sphingomonas adhaesiva DSM 7418, whole genome shotgun sequence.</title>
        <authorList>
            <person name="Feng G."/>
            <person name="Zhu H."/>
        </authorList>
    </citation>
    <scope>NUCLEOTIDE SEQUENCE [LARGE SCALE GENOMIC DNA]</scope>
    <source>
        <strain evidence="3 4">DSM 7418</strain>
    </source>
</reference>
<organism evidence="3 4">
    <name type="scientific">Sphingomonas adhaesiva</name>
    <dbReference type="NCBI Taxonomy" id="28212"/>
    <lineage>
        <taxon>Bacteria</taxon>
        <taxon>Pseudomonadati</taxon>
        <taxon>Pseudomonadota</taxon>
        <taxon>Alphaproteobacteria</taxon>
        <taxon>Sphingomonadales</taxon>
        <taxon>Sphingomonadaceae</taxon>
        <taxon>Sphingomonas</taxon>
    </lineage>
</organism>
<feature type="transmembrane region" description="Helical" evidence="1">
    <location>
        <begin position="291"/>
        <end position="307"/>
    </location>
</feature>
<dbReference type="Pfam" id="PF01757">
    <property type="entry name" value="Acyl_transf_3"/>
    <property type="match status" value="1"/>
</dbReference>
<feature type="transmembrane region" description="Helical" evidence="1">
    <location>
        <begin position="96"/>
        <end position="115"/>
    </location>
</feature>
<feature type="domain" description="Acyltransferase 3" evidence="2">
    <location>
        <begin position="29"/>
        <end position="342"/>
    </location>
</feature>
<comment type="caution">
    <text evidence="3">The sequence shown here is derived from an EMBL/GenBank/DDBJ whole genome shotgun (WGS) entry which is preliminary data.</text>
</comment>
<feature type="transmembrane region" description="Helical" evidence="1">
    <location>
        <begin position="265"/>
        <end position="284"/>
    </location>
</feature>
<proteinExistence type="predicted"/>
<dbReference type="AlphaFoldDB" id="A0A2A4IAH7"/>
<dbReference type="GO" id="GO:0016747">
    <property type="term" value="F:acyltransferase activity, transferring groups other than amino-acyl groups"/>
    <property type="evidence" value="ECO:0007669"/>
    <property type="project" value="InterPro"/>
</dbReference>
<feature type="transmembrane region" description="Helical" evidence="1">
    <location>
        <begin position="242"/>
        <end position="259"/>
    </location>
</feature>
<evidence type="ECO:0000313" key="4">
    <source>
        <dbReference type="Proteomes" id="UP000218323"/>
    </source>
</evidence>
<dbReference type="InterPro" id="IPR050879">
    <property type="entry name" value="Acyltransferase_3"/>
</dbReference>
<dbReference type="PANTHER" id="PTHR23028">
    <property type="entry name" value="ACETYLTRANSFERASE"/>
    <property type="match status" value="1"/>
</dbReference>
<sequence>MIGQDTRRAGRPRRAGGQDVVTKPHFLTLDAMRGVAAITVVLFHGARLAGVQTMPHGYLAVDMFFALSGFVISRAYDRRLAAEWTPLHFFRLRLVRFYPLYALGLAIGATRELLLVATHNHFALPVPLLFGALAAGALFLPFPVGQRGDYLFAMNPPAWSLFYELLVNIGYALVFRWLTVRTLVAIALAGLAAIWVLGIHAGTLELGGTGAQWPGGAARTIFAFSVGVLINRLDIRTRAVPPWLLLALVVAIGASPAHWGVAFDLAIVTVVVPVMIAAGASATVGARQRGLFAFLGAISFPIYAIHGPLLPIAEMAAQRLPGVPRPALLAALVAALLVAAWLLELLYDAPLRRRLRHVAMPGVTPSARTTSSG</sequence>
<keyword evidence="1" id="KW-1133">Transmembrane helix</keyword>
<feature type="transmembrane region" description="Helical" evidence="1">
    <location>
        <begin position="182"/>
        <end position="201"/>
    </location>
</feature>
<keyword evidence="3" id="KW-0012">Acyltransferase</keyword>
<dbReference type="PANTHER" id="PTHR23028:SF134">
    <property type="entry name" value="PUTATIVE (AFU_ORTHOLOGUE AFUA_4G08520)-RELATED"/>
    <property type="match status" value="1"/>
</dbReference>
<keyword evidence="4" id="KW-1185">Reference proteome</keyword>
<feature type="transmembrane region" description="Helical" evidence="1">
    <location>
        <begin position="156"/>
        <end position="175"/>
    </location>
</feature>
<feature type="transmembrane region" description="Helical" evidence="1">
    <location>
        <begin position="57"/>
        <end position="76"/>
    </location>
</feature>
<protein>
    <submittedName>
        <fullName evidence="3">Acyltransferase</fullName>
    </submittedName>
</protein>
<name>A0A2A4IAH7_9SPHN</name>
<evidence type="ECO:0000259" key="2">
    <source>
        <dbReference type="Pfam" id="PF01757"/>
    </source>
</evidence>
<feature type="transmembrane region" description="Helical" evidence="1">
    <location>
        <begin position="122"/>
        <end position="144"/>
    </location>
</feature>
<keyword evidence="1" id="KW-0472">Membrane</keyword>
<evidence type="ECO:0000256" key="1">
    <source>
        <dbReference type="SAM" id="Phobius"/>
    </source>
</evidence>
<keyword evidence="3" id="KW-0808">Transferase</keyword>
<accession>A0A2A4IAH7</accession>